<dbReference type="EMBL" id="CP003181">
    <property type="protein sequence ID" value="AHJ63868.1"/>
    <property type="molecule type" value="Genomic_DNA"/>
</dbReference>
<dbReference type="InterPro" id="IPR019845">
    <property type="entry name" value="Squalene/phytoene_synthase_CS"/>
</dbReference>
<dbReference type="CDD" id="cd00683">
    <property type="entry name" value="Trans_IPPS_HH"/>
    <property type="match status" value="1"/>
</dbReference>
<keyword evidence="1 2" id="KW-0808">Transferase</keyword>
<evidence type="ECO:0000313" key="3">
    <source>
        <dbReference type="Proteomes" id="UP000019438"/>
    </source>
</evidence>
<gene>
    <name evidence="2" type="ORF">GbCGDNIH3_1981</name>
</gene>
<dbReference type="PROSITE" id="PS01045">
    <property type="entry name" value="SQUALEN_PHYTOEN_SYN_2"/>
    <property type="match status" value="1"/>
</dbReference>
<organism evidence="2 3">
    <name type="scientific">Granulibacter bethesdensis</name>
    <dbReference type="NCBI Taxonomy" id="364410"/>
    <lineage>
        <taxon>Bacteria</taxon>
        <taxon>Pseudomonadati</taxon>
        <taxon>Pseudomonadota</taxon>
        <taxon>Alphaproteobacteria</taxon>
        <taxon>Acetobacterales</taxon>
        <taxon>Acetobacteraceae</taxon>
        <taxon>Granulibacter</taxon>
    </lineage>
</organism>
<dbReference type="GO" id="GO:0016117">
    <property type="term" value="P:carotenoid biosynthetic process"/>
    <property type="evidence" value="ECO:0007669"/>
    <property type="project" value="InterPro"/>
</dbReference>
<dbReference type="InterPro" id="IPR002060">
    <property type="entry name" value="Squ/phyt_synthse"/>
</dbReference>
<evidence type="ECO:0000313" key="2">
    <source>
        <dbReference type="EMBL" id="AHJ63868.1"/>
    </source>
</evidence>
<name>A0AAN0RF93_9PROT</name>
<dbReference type="InterPro" id="IPR033904">
    <property type="entry name" value="Trans_IPPS_HH"/>
</dbReference>
<dbReference type="PANTHER" id="PTHR31480">
    <property type="entry name" value="BIFUNCTIONAL LYCOPENE CYCLASE/PHYTOENE SYNTHASE"/>
    <property type="match status" value="1"/>
</dbReference>
<dbReference type="Pfam" id="PF00494">
    <property type="entry name" value="SQS_PSY"/>
    <property type="match status" value="1"/>
</dbReference>
<dbReference type="InterPro" id="IPR017828">
    <property type="entry name" value="SQ_synth_HpnD-like"/>
</dbReference>
<evidence type="ECO:0000256" key="1">
    <source>
        <dbReference type="ARBA" id="ARBA00022679"/>
    </source>
</evidence>
<protein>
    <submittedName>
        <fullName evidence="2">Phytoene synthase</fullName>
        <ecNumber evidence="2">2.5.1.32</ecNumber>
    </submittedName>
</protein>
<dbReference type="AlphaFoldDB" id="A0AAN0RF93"/>
<sequence>MHRHRFEPVSRIARPMTALSADAADLARVEALTRASGTSFYQGMKVLPADRRLAMYAIYAFCRIVDDIADEPAPIEEKRAGLNEWRARITALYRGEADDPVTRVLLPAIRTFRLRQDDFLAVIDGMQTDAETKVVAPSWAELDLYCDQVASAVGRLSVRAFGDESEDADRVAHHLGRALQLTNILRDLQEDAARGRLYLPREWLVEAGVPLDARAAMVSPALEGVCRRVVQIARGHYADAFAFMAQCDQRAMRPARLMAATYRAILNRLEQAGWTPPRRVSLPAWEKLWVLLRHGLG</sequence>
<dbReference type="GO" id="GO:0004311">
    <property type="term" value="F:geranylgeranyl diphosphate synthase activity"/>
    <property type="evidence" value="ECO:0007669"/>
    <property type="project" value="InterPro"/>
</dbReference>
<dbReference type="SUPFAM" id="SSF48576">
    <property type="entry name" value="Terpenoid synthases"/>
    <property type="match status" value="1"/>
</dbReference>
<proteinExistence type="predicted"/>
<dbReference type="Proteomes" id="UP000019438">
    <property type="component" value="Chromosome"/>
</dbReference>
<dbReference type="GO" id="GO:0051996">
    <property type="term" value="F:squalene synthase [NAD(P)H] activity"/>
    <property type="evidence" value="ECO:0007669"/>
    <property type="project" value="InterPro"/>
</dbReference>
<dbReference type="SFLD" id="SFLDG01018">
    <property type="entry name" value="Squalene/Phytoene_Synthase_Lik"/>
    <property type="match status" value="1"/>
</dbReference>
<dbReference type="SFLD" id="SFLDG01212">
    <property type="entry name" value="Phytoene_synthase_like"/>
    <property type="match status" value="1"/>
</dbReference>
<dbReference type="Gene3D" id="1.10.600.10">
    <property type="entry name" value="Farnesyl Diphosphate Synthase"/>
    <property type="match status" value="1"/>
</dbReference>
<dbReference type="NCBIfam" id="TIGR03465">
    <property type="entry name" value="HpnD"/>
    <property type="match status" value="1"/>
</dbReference>
<dbReference type="InterPro" id="IPR008949">
    <property type="entry name" value="Isoprenoid_synthase_dom_sf"/>
</dbReference>
<dbReference type="SFLD" id="SFLDS00005">
    <property type="entry name" value="Isoprenoid_Synthase_Type_I"/>
    <property type="match status" value="1"/>
</dbReference>
<dbReference type="EC" id="2.5.1.32" evidence="2"/>
<dbReference type="KEGG" id="gbc:GbCGDNIH3_1981"/>
<accession>A0AAN0RF93</accession>
<reference evidence="3" key="1">
    <citation type="submission" date="2012-06" db="EMBL/GenBank/DDBJ databases">
        <title>Genome analysis of multiple Granulibacter bethesdensis isolates demonstrates substantial genome diversity.</title>
        <authorList>
            <person name="Greenberg D.E."/>
            <person name="Porcella S.F."/>
            <person name="Zarember K."/>
            <person name="Zelazny A.M."/>
            <person name="Bruno D."/>
            <person name="Martens C."/>
            <person name="Barbian K.D."/>
            <person name="Jaske E."/>
            <person name="Holland S.M."/>
        </authorList>
    </citation>
    <scope>NUCLEOTIDE SEQUENCE [LARGE SCALE GENOMIC DNA]</scope>
    <source>
        <strain evidence="3">CGDNIH3</strain>
    </source>
</reference>
<dbReference type="InterPro" id="IPR044843">
    <property type="entry name" value="Trans_IPPS_bact-type"/>
</dbReference>